<comment type="caution">
    <text evidence="19">The sequence shown here is derived from an EMBL/GenBank/DDBJ whole genome shotgun (WGS) entry which is preliminary data.</text>
</comment>
<evidence type="ECO:0000259" key="18">
    <source>
        <dbReference type="PROSITE" id="PS50173"/>
    </source>
</evidence>
<dbReference type="Pfam" id="PF11799">
    <property type="entry name" value="IMS_C"/>
    <property type="match status" value="1"/>
</dbReference>
<evidence type="ECO:0000256" key="16">
    <source>
        <dbReference type="ARBA" id="ARBA00049244"/>
    </source>
</evidence>
<dbReference type="Gene3D" id="3.30.1490.100">
    <property type="entry name" value="DNA polymerase, Y-family, little finger domain"/>
    <property type="match status" value="1"/>
</dbReference>
<feature type="domain" description="UmuC" evidence="18">
    <location>
        <begin position="40"/>
        <end position="220"/>
    </location>
</feature>
<dbReference type="FunFam" id="3.30.1490.100:FF:000004">
    <property type="entry name" value="DNA polymerase IV"/>
    <property type="match status" value="1"/>
</dbReference>
<accession>A0A420WIC4</accession>
<evidence type="ECO:0000256" key="14">
    <source>
        <dbReference type="ARBA" id="ARBA00023204"/>
    </source>
</evidence>
<keyword evidence="6 17" id="KW-0808">Transferase</keyword>
<evidence type="ECO:0000256" key="7">
    <source>
        <dbReference type="ARBA" id="ARBA00022695"/>
    </source>
</evidence>
<dbReference type="GO" id="GO:0003684">
    <property type="term" value="F:damaged DNA binding"/>
    <property type="evidence" value="ECO:0007669"/>
    <property type="project" value="InterPro"/>
</dbReference>
<comment type="subunit">
    <text evidence="3 17">Monomer.</text>
</comment>
<dbReference type="InterPro" id="IPR043502">
    <property type="entry name" value="DNA/RNA_pol_sf"/>
</dbReference>
<keyword evidence="13 17" id="KW-0238">DNA-binding</keyword>
<keyword evidence="11 17" id="KW-0460">Magnesium</keyword>
<dbReference type="CDD" id="cd03586">
    <property type="entry name" value="PolY_Pol_IV_kappa"/>
    <property type="match status" value="1"/>
</dbReference>
<dbReference type="PANTHER" id="PTHR11076:SF33">
    <property type="entry name" value="DNA POLYMERASE KAPPA"/>
    <property type="match status" value="1"/>
</dbReference>
<name>A0A420WIC4_9PROT</name>
<evidence type="ECO:0000313" key="20">
    <source>
        <dbReference type="Proteomes" id="UP000277424"/>
    </source>
</evidence>
<comment type="cofactor">
    <cofactor evidence="17">
        <name>Mg(2+)</name>
        <dbReference type="ChEBI" id="CHEBI:18420"/>
    </cofactor>
    <text evidence="17">Binds 2 magnesium ions per subunit.</text>
</comment>
<evidence type="ECO:0000256" key="9">
    <source>
        <dbReference type="ARBA" id="ARBA00022723"/>
    </source>
</evidence>
<evidence type="ECO:0000256" key="13">
    <source>
        <dbReference type="ARBA" id="ARBA00023125"/>
    </source>
</evidence>
<dbReference type="FunFam" id="3.40.1170.60:FF:000001">
    <property type="entry name" value="DNA polymerase IV"/>
    <property type="match status" value="1"/>
</dbReference>
<evidence type="ECO:0000256" key="12">
    <source>
        <dbReference type="ARBA" id="ARBA00022932"/>
    </source>
</evidence>
<evidence type="ECO:0000256" key="17">
    <source>
        <dbReference type="HAMAP-Rule" id="MF_01113"/>
    </source>
</evidence>
<protein>
    <recommendedName>
        <fullName evidence="17">DNA polymerase IV</fullName>
        <shortName evidence="17">Pol IV</shortName>
        <ecNumber evidence="17">2.7.7.7</ecNumber>
    </recommendedName>
</protein>
<dbReference type="InterPro" id="IPR050116">
    <property type="entry name" value="DNA_polymerase-Y"/>
</dbReference>
<keyword evidence="8 17" id="KW-0235">DNA replication</keyword>
<dbReference type="RefSeq" id="WP_121220622.1">
    <property type="nucleotide sequence ID" value="NZ_RBIG01000002.1"/>
</dbReference>
<organism evidence="19 20">
    <name type="scientific">Oceanibaculum indicum</name>
    <dbReference type="NCBI Taxonomy" id="526216"/>
    <lineage>
        <taxon>Bacteria</taxon>
        <taxon>Pseudomonadati</taxon>
        <taxon>Pseudomonadota</taxon>
        <taxon>Alphaproteobacteria</taxon>
        <taxon>Rhodospirillales</taxon>
        <taxon>Oceanibaculaceae</taxon>
        <taxon>Oceanibaculum</taxon>
    </lineage>
</organism>
<dbReference type="NCBIfam" id="NF002751">
    <property type="entry name" value="PRK02794.1"/>
    <property type="match status" value="1"/>
</dbReference>
<dbReference type="GO" id="GO:0042276">
    <property type="term" value="P:error-prone translesion synthesis"/>
    <property type="evidence" value="ECO:0007669"/>
    <property type="project" value="TreeGrafter"/>
</dbReference>
<dbReference type="EC" id="2.7.7.7" evidence="17"/>
<evidence type="ECO:0000256" key="8">
    <source>
        <dbReference type="ARBA" id="ARBA00022705"/>
    </source>
</evidence>
<dbReference type="Pfam" id="PF21999">
    <property type="entry name" value="IMS_HHH_1"/>
    <property type="match status" value="1"/>
</dbReference>
<dbReference type="PROSITE" id="PS50173">
    <property type="entry name" value="UMUC"/>
    <property type="match status" value="1"/>
</dbReference>
<keyword evidence="9 17" id="KW-0479">Metal-binding</keyword>
<comment type="similarity">
    <text evidence="2 17">Belongs to the DNA polymerase type-Y family.</text>
</comment>
<feature type="site" description="Substrate discrimination" evidence="17">
    <location>
        <position position="49"/>
    </location>
</feature>
<dbReference type="Pfam" id="PF00817">
    <property type="entry name" value="IMS"/>
    <property type="match status" value="1"/>
</dbReference>
<reference evidence="19 20" key="1">
    <citation type="submission" date="2018-10" db="EMBL/GenBank/DDBJ databases">
        <title>Comparative analysis of microorganisms from saline springs in Andes Mountain Range, Colombia.</title>
        <authorList>
            <person name="Rubin E."/>
        </authorList>
    </citation>
    <scope>NUCLEOTIDE SEQUENCE [LARGE SCALE GENOMIC DNA]</scope>
    <source>
        <strain evidence="19 20">USBA 36</strain>
    </source>
</reference>
<evidence type="ECO:0000256" key="15">
    <source>
        <dbReference type="ARBA" id="ARBA00025589"/>
    </source>
</evidence>
<dbReference type="InterPro" id="IPR036775">
    <property type="entry name" value="DNA_pol_Y-fam_lit_finger_sf"/>
</dbReference>
<proteinExistence type="inferred from homology"/>
<comment type="subcellular location">
    <subcellularLocation>
        <location evidence="1 17">Cytoplasm</location>
    </subcellularLocation>
</comment>
<dbReference type="Gene3D" id="3.40.1170.60">
    <property type="match status" value="1"/>
</dbReference>
<dbReference type="InterPro" id="IPR053848">
    <property type="entry name" value="IMS_HHH_1"/>
</dbReference>
<evidence type="ECO:0000313" key="19">
    <source>
        <dbReference type="EMBL" id="RKQ70689.1"/>
    </source>
</evidence>
<gene>
    <name evidence="17" type="primary">dinB</name>
    <name evidence="19" type="ORF">BCL74_2639</name>
</gene>
<evidence type="ECO:0000256" key="4">
    <source>
        <dbReference type="ARBA" id="ARBA00022457"/>
    </source>
</evidence>
<keyword evidence="10 17" id="KW-0227">DNA damage</keyword>
<feature type="binding site" evidence="17">
    <location>
        <position position="137"/>
    </location>
    <ligand>
        <name>Mg(2+)</name>
        <dbReference type="ChEBI" id="CHEBI:18420"/>
    </ligand>
</feature>
<dbReference type="SUPFAM" id="SSF100879">
    <property type="entry name" value="Lesion bypass DNA polymerase (Y-family), little finger domain"/>
    <property type="match status" value="1"/>
</dbReference>
<evidence type="ECO:0000256" key="6">
    <source>
        <dbReference type="ARBA" id="ARBA00022679"/>
    </source>
</evidence>
<dbReference type="PANTHER" id="PTHR11076">
    <property type="entry name" value="DNA REPAIR POLYMERASE UMUC / TRANSFERASE FAMILY MEMBER"/>
    <property type="match status" value="1"/>
</dbReference>
<evidence type="ECO:0000256" key="1">
    <source>
        <dbReference type="ARBA" id="ARBA00004496"/>
    </source>
</evidence>
<dbReference type="EMBL" id="RBIG01000002">
    <property type="protein sequence ID" value="RKQ70689.1"/>
    <property type="molecule type" value="Genomic_DNA"/>
</dbReference>
<keyword evidence="12 17" id="KW-0239">DNA-directed DNA polymerase</keyword>
<dbReference type="InterPro" id="IPR017961">
    <property type="entry name" value="DNA_pol_Y-fam_little_finger"/>
</dbReference>
<dbReference type="InterPro" id="IPR022880">
    <property type="entry name" value="DNApol_IV"/>
</dbReference>
<evidence type="ECO:0000256" key="11">
    <source>
        <dbReference type="ARBA" id="ARBA00022842"/>
    </source>
</evidence>
<dbReference type="GO" id="GO:0003887">
    <property type="term" value="F:DNA-directed DNA polymerase activity"/>
    <property type="evidence" value="ECO:0007669"/>
    <property type="project" value="UniProtKB-UniRule"/>
</dbReference>
<evidence type="ECO:0000256" key="2">
    <source>
        <dbReference type="ARBA" id="ARBA00010945"/>
    </source>
</evidence>
<dbReference type="Proteomes" id="UP000277424">
    <property type="component" value="Unassembled WGS sequence"/>
</dbReference>
<keyword evidence="5 17" id="KW-0963">Cytoplasm</keyword>
<dbReference type="SUPFAM" id="SSF56672">
    <property type="entry name" value="DNA/RNA polymerases"/>
    <property type="match status" value="1"/>
</dbReference>
<dbReference type="OrthoDB" id="9808813at2"/>
<dbReference type="Gene3D" id="1.10.150.20">
    <property type="entry name" value="5' to 3' exonuclease, C-terminal subdomain"/>
    <property type="match status" value="1"/>
</dbReference>
<dbReference type="AlphaFoldDB" id="A0A420WIC4"/>
<sequence>MTGLCRECGHVLPESWAAPRCPACGSPRLIRHAELDTLSIAHLDCDAFYASVEKRDDPSLRDRPVLIGGGKRGVVSAACYIARIYGCRSAMPMFKALKLCPDAVVIKPNMEKYSAVGRQVRALMLDTTPLVQPLSIDEAFLDLSGTEKLHKGSPAHTLVLLVRRIEREIGITVSIGLSYNKFLAKIASDLDKPRGFAIVGKTEARDFLARQPVSLIWGVGQSLQARLVKDGITHIAQLQEVDERTLIARYGAMGQRLFHFARGIDDRRVEPERETKSISAETTFDDDIADPEALRPILWRLSEKLAKRLKGEGFAAAGITLKLKTADFRLLSRSRRLDSPTLLAERLYRAVLPLLEKEATGTSFRLIGIGASALADPADADPPDLVDPDRERQKKIEGAMDAVRKKLGDAAILKGRGFPGKR</sequence>
<comment type="catalytic activity">
    <reaction evidence="16 17">
        <text>DNA(n) + a 2'-deoxyribonucleoside 5'-triphosphate = DNA(n+1) + diphosphate</text>
        <dbReference type="Rhea" id="RHEA:22508"/>
        <dbReference type="Rhea" id="RHEA-COMP:17339"/>
        <dbReference type="Rhea" id="RHEA-COMP:17340"/>
        <dbReference type="ChEBI" id="CHEBI:33019"/>
        <dbReference type="ChEBI" id="CHEBI:61560"/>
        <dbReference type="ChEBI" id="CHEBI:173112"/>
        <dbReference type="EC" id="2.7.7.7"/>
    </reaction>
</comment>
<dbReference type="InterPro" id="IPR043128">
    <property type="entry name" value="Rev_trsase/Diguanyl_cyclase"/>
</dbReference>
<keyword evidence="14 17" id="KW-0234">DNA repair</keyword>
<keyword evidence="4 17" id="KW-0515">Mutator protein</keyword>
<feature type="active site" evidence="17">
    <location>
        <position position="138"/>
    </location>
</feature>
<dbReference type="HAMAP" id="MF_01113">
    <property type="entry name" value="DNApol_IV"/>
    <property type="match status" value="1"/>
</dbReference>
<dbReference type="NCBIfam" id="NF002677">
    <property type="entry name" value="PRK02406.1"/>
    <property type="match status" value="1"/>
</dbReference>
<dbReference type="GO" id="GO:0006281">
    <property type="term" value="P:DNA repair"/>
    <property type="evidence" value="ECO:0007669"/>
    <property type="project" value="UniProtKB-UniRule"/>
</dbReference>
<dbReference type="Gene3D" id="3.30.70.270">
    <property type="match status" value="1"/>
</dbReference>
<keyword evidence="7 17" id="KW-0548">Nucleotidyltransferase</keyword>
<evidence type="ECO:0000256" key="3">
    <source>
        <dbReference type="ARBA" id="ARBA00011245"/>
    </source>
</evidence>
<dbReference type="GO" id="GO:0006261">
    <property type="term" value="P:DNA-templated DNA replication"/>
    <property type="evidence" value="ECO:0007669"/>
    <property type="project" value="UniProtKB-UniRule"/>
</dbReference>
<comment type="function">
    <text evidence="15 17">Poorly processive, error-prone DNA polymerase involved in untargeted mutagenesis. Copies undamaged DNA at stalled replication forks, which arise in vivo from mismatched or misaligned primer ends. These misaligned primers can be extended by PolIV. Exhibits no 3'-5' exonuclease (proofreading) activity. May be involved in translesional synthesis, in conjunction with the beta clamp from PolIII.</text>
</comment>
<dbReference type="GO" id="GO:0005829">
    <property type="term" value="C:cytosol"/>
    <property type="evidence" value="ECO:0007669"/>
    <property type="project" value="TreeGrafter"/>
</dbReference>
<dbReference type="GO" id="GO:0009432">
    <property type="term" value="P:SOS response"/>
    <property type="evidence" value="ECO:0007669"/>
    <property type="project" value="TreeGrafter"/>
</dbReference>
<evidence type="ECO:0000256" key="10">
    <source>
        <dbReference type="ARBA" id="ARBA00022763"/>
    </source>
</evidence>
<dbReference type="GO" id="GO:0000287">
    <property type="term" value="F:magnesium ion binding"/>
    <property type="evidence" value="ECO:0007669"/>
    <property type="project" value="UniProtKB-UniRule"/>
</dbReference>
<dbReference type="InterPro" id="IPR001126">
    <property type="entry name" value="UmuC"/>
</dbReference>
<feature type="binding site" evidence="17">
    <location>
        <position position="44"/>
    </location>
    <ligand>
        <name>Mg(2+)</name>
        <dbReference type="ChEBI" id="CHEBI:18420"/>
    </ligand>
</feature>
<evidence type="ECO:0000256" key="5">
    <source>
        <dbReference type="ARBA" id="ARBA00022490"/>
    </source>
</evidence>